<organism evidence="13">
    <name type="scientific">Heliocidaris crassispina</name>
    <name type="common">Sea urchin</name>
    <name type="synonym">Anthocidaris crassispina</name>
    <dbReference type="NCBI Taxonomy" id="1043166"/>
    <lineage>
        <taxon>Eukaryota</taxon>
        <taxon>Metazoa</taxon>
        <taxon>Echinodermata</taxon>
        <taxon>Eleutherozoa</taxon>
        <taxon>Echinozoa</taxon>
        <taxon>Echinoidea</taxon>
        <taxon>Euechinoidea</taxon>
        <taxon>Echinacea</taxon>
        <taxon>Camarodonta</taxon>
        <taxon>Echinidea</taxon>
        <taxon>Echinometridae</taxon>
        <taxon>Heliocidaris</taxon>
    </lineage>
</organism>
<name>Q966T3_HELCR</name>
<evidence type="ECO:0000256" key="6">
    <source>
        <dbReference type="ARBA" id="ARBA00023136"/>
    </source>
</evidence>
<dbReference type="InterPro" id="IPR001050">
    <property type="entry name" value="Syndecan"/>
</dbReference>
<feature type="chain" id="PRO_5004321351" description="Syndecan" evidence="11">
    <location>
        <begin position="21"/>
        <end position="219"/>
    </location>
</feature>
<evidence type="ECO:0000256" key="1">
    <source>
        <dbReference type="ARBA" id="ARBA00004479"/>
    </source>
</evidence>
<feature type="transmembrane region" description="Helical" evidence="10">
    <location>
        <begin position="161"/>
        <end position="186"/>
    </location>
</feature>
<dbReference type="PANTHER" id="PTHR10915:SF1">
    <property type="entry name" value="SYNDECAN"/>
    <property type="match status" value="1"/>
</dbReference>
<sequence length="219" mass="23745">MRVILLCGALLVALIGTCSGEVNDGTINIDEMTAMGDTADIMADTIDGGELSGDGPNNVVGSTTDDEDLATDMVEGSGTNKQDIVDPMSFTTISSKITTSNNNIQENYGRPKTTISNALGPIYNEDEIRYKNGNEALGGAKPNDVNEEPQDFFKMIFENPAILAGMVGAVVLILLTVVLLFLFVIYRIKKKDEGSYSLDEPHKVKDPTAYWKDTKEFYA</sequence>
<evidence type="ECO:0000256" key="9">
    <source>
        <dbReference type="RuleBase" id="RU000649"/>
    </source>
</evidence>
<dbReference type="GO" id="GO:0016020">
    <property type="term" value="C:membrane"/>
    <property type="evidence" value="ECO:0007669"/>
    <property type="project" value="UniProtKB-SubCell"/>
</dbReference>
<comment type="similarity">
    <text evidence="2 9">Belongs to the syndecan proteoglycan family.</text>
</comment>
<dbReference type="AlphaFoldDB" id="Q966T3"/>
<proteinExistence type="evidence at transcript level"/>
<dbReference type="Pfam" id="PF01034">
    <property type="entry name" value="Syndecan"/>
    <property type="match status" value="1"/>
</dbReference>
<reference evidence="13" key="1">
    <citation type="journal article" date="2000" name="Dev. Growth Differ.">
        <title>Cloning and characterization of cDNA for syndecan core protein in sea urchin embryos.</title>
        <authorList>
            <person name="Tomita K."/>
            <person name="Yamasu K."/>
            <person name="Suyemitsu T."/>
        </authorList>
    </citation>
    <scope>NUCLEOTIDE SEQUENCE</scope>
</reference>
<keyword evidence="7 9" id="KW-0325">Glycoprotein</keyword>
<dbReference type="InterPro" id="IPR030479">
    <property type="entry name" value="Syndecan_CS"/>
</dbReference>
<evidence type="ECO:0000256" key="10">
    <source>
        <dbReference type="SAM" id="Phobius"/>
    </source>
</evidence>
<reference evidence="13" key="2">
    <citation type="submission" date="2001-06" db="EMBL/GenBank/DDBJ databases">
        <authorList>
            <person name="Yamasu K."/>
            <person name="Suyemitsu T."/>
        </authorList>
    </citation>
    <scope>NUCLEOTIDE SEQUENCE</scope>
</reference>
<keyword evidence="8 9" id="KW-0357">Heparan sulfate</keyword>
<evidence type="ECO:0000256" key="3">
    <source>
        <dbReference type="ARBA" id="ARBA00022692"/>
    </source>
</evidence>
<evidence type="ECO:0000256" key="2">
    <source>
        <dbReference type="ARBA" id="ARBA00005343"/>
    </source>
</evidence>
<evidence type="ECO:0000313" key="13">
    <source>
        <dbReference type="EMBL" id="BAB61036.1"/>
    </source>
</evidence>
<keyword evidence="4 9" id="KW-0654">Proteoglycan</keyword>
<dbReference type="EMBL" id="AB063328">
    <property type="protein sequence ID" value="BAB61036.1"/>
    <property type="molecule type" value="mRNA"/>
</dbReference>
<keyword evidence="11" id="KW-0732">Signal</keyword>
<dbReference type="GO" id="GO:0016477">
    <property type="term" value="P:cell migration"/>
    <property type="evidence" value="ECO:0007669"/>
    <property type="project" value="TreeGrafter"/>
</dbReference>
<evidence type="ECO:0000256" key="8">
    <source>
        <dbReference type="ARBA" id="ARBA00023207"/>
    </source>
</evidence>
<keyword evidence="6 10" id="KW-0472">Membrane</keyword>
<gene>
    <name evidence="13" type="primary">Ac-SYN</name>
</gene>
<comment type="function">
    <text evidence="9">Cell surface proteoglycan.</text>
</comment>
<evidence type="ECO:0000256" key="7">
    <source>
        <dbReference type="ARBA" id="ARBA00023180"/>
    </source>
</evidence>
<evidence type="ECO:0000256" key="4">
    <source>
        <dbReference type="ARBA" id="ARBA00022974"/>
    </source>
</evidence>
<feature type="domain" description="Neurexin/syndecan/glycophorin C" evidence="12">
    <location>
        <begin position="185"/>
        <end position="203"/>
    </location>
</feature>
<protein>
    <recommendedName>
        <fullName evidence="9">Syndecan</fullName>
    </recommendedName>
</protein>
<dbReference type="GO" id="GO:0009986">
    <property type="term" value="C:cell surface"/>
    <property type="evidence" value="ECO:0007669"/>
    <property type="project" value="TreeGrafter"/>
</dbReference>
<dbReference type="InterPro" id="IPR003585">
    <property type="entry name" value="Neurexin-like"/>
</dbReference>
<dbReference type="SMART" id="SM00294">
    <property type="entry name" value="4.1m"/>
    <property type="match status" value="1"/>
</dbReference>
<dbReference type="PANTHER" id="PTHR10915">
    <property type="entry name" value="SYNDECAN"/>
    <property type="match status" value="1"/>
</dbReference>
<accession>Q966T3</accession>
<evidence type="ECO:0000259" key="12">
    <source>
        <dbReference type="SMART" id="SM00294"/>
    </source>
</evidence>
<keyword evidence="3 9" id="KW-0812">Transmembrane</keyword>
<evidence type="ECO:0000256" key="11">
    <source>
        <dbReference type="SAM" id="SignalP"/>
    </source>
</evidence>
<evidence type="ECO:0000256" key="5">
    <source>
        <dbReference type="ARBA" id="ARBA00022989"/>
    </source>
</evidence>
<keyword evidence="5 10" id="KW-1133">Transmembrane helix</keyword>
<dbReference type="InterPro" id="IPR027789">
    <property type="entry name" value="Syndecan/Neurexin_dom"/>
</dbReference>
<feature type="signal peptide" evidence="11">
    <location>
        <begin position="1"/>
        <end position="20"/>
    </location>
</feature>
<comment type="subcellular location">
    <subcellularLocation>
        <location evidence="1 9">Membrane</location>
        <topology evidence="1 9">Single-pass type I membrane protein</topology>
    </subcellularLocation>
</comment>
<dbReference type="PROSITE" id="PS00964">
    <property type="entry name" value="SYNDECAN"/>
    <property type="match status" value="1"/>
</dbReference>